<dbReference type="PIRSF" id="PIRSF002741">
    <property type="entry name" value="MppA"/>
    <property type="match status" value="1"/>
</dbReference>
<dbReference type="GO" id="GO:0042597">
    <property type="term" value="C:periplasmic space"/>
    <property type="evidence" value="ECO:0007669"/>
    <property type="project" value="UniProtKB-ARBA"/>
</dbReference>
<comment type="similarity">
    <text evidence="1">Belongs to the bacterial solute-binding protein 5 family.</text>
</comment>
<dbReference type="GO" id="GO:1904680">
    <property type="term" value="F:peptide transmembrane transporter activity"/>
    <property type="evidence" value="ECO:0007669"/>
    <property type="project" value="TreeGrafter"/>
</dbReference>
<feature type="domain" description="Solute-binding protein family 5" evidence="4">
    <location>
        <begin position="85"/>
        <end position="498"/>
    </location>
</feature>
<keyword evidence="2" id="KW-0813">Transport</keyword>
<evidence type="ECO:0000313" key="6">
    <source>
        <dbReference type="Proteomes" id="UP000667802"/>
    </source>
</evidence>
<dbReference type="PANTHER" id="PTHR30290">
    <property type="entry name" value="PERIPLASMIC BINDING COMPONENT OF ABC TRANSPORTER"/>
    <property type="match status" value="1"/>
</dbReference>
<comment type="caution">
    <text evidence="5">The sequence shown here is derived from an EMBL/GenBank/DDBJ whole genome shotgun (WGS) entry which is preliminary data.</text>
</comment>
<dbReference type="CDD" id="cd08500">
    <property type="entry name" value="PBP2_NikA_DppA_OppA_like_4"/>
    <property type="match status" value="1"/>
</dbReference>
<accession>A0AAP5I6B0</accession>
<dbReference type="GO" id="GO:0043190">
    <property type="term" value="C:ATP-binding cassette (ABC) transporter complex"/>
    <property type="evidence" value="ECO:0007669"/>
    <property type="project" value="InterPro"/>
</dbReference>
<dbReference type="Pfam" id="PF00496">
    <property type="entry name" value="SBP_bac_5"/>
    <property type="match status" value="1"/>
</dbReference>
<dbReference type="Gene3D" id="3.40.190.10">
    <property type="entry name" value="Periplasmic binding protein-like II"/>
    <property type="match status" value="1"/>
</dbReference>
<dbReference type="Proteomes" id="UP000667802">
    <property type="component" value="Unassembled WGS sequence"/>
</dbReference>
<dbReference type="InterPro" id="IPR000914">
    <property type="entry name" value="SBP_5_dom"/>
</dbReference>
<dbReference type="Gene3D" id="3.90.76.10">
    <property type="entry name" value="Dipeptide-binding Protein, Domain 1"/>
    <property type="match status" value="1"/>
</dbReference>
<reference evidence="6" key="1">
    <citation type="journal article" date="2021" name="Science">
        <title>Hunting the eagle killer: A cyanobacterial neurotoxin causes vacuolar myelinopathy.</title>
        <authorList>
            <person name="Breinlinger S."/>
            <person name="Phillips T.J."/>
            <person name="Haram B.N."/>
            <person name="Mares J."/>
            <person name="Martinez Yerena J.A."/>
            <person name="Hrouzek P."/>
            <person name="Sobotka R."/>
            <person name="Henderson W.M."/>
            <person name="Schmieder P."/>
            <person name="Williams S.M."/>
            <person name="Lauderdale J.D."/>
            <person name="Wilde H.D."/>
            <person name="Gerrin W."/>
            <person name="Kust A."/>
            <person name="Washington J.W."/>
            <person name="Wagner C."/>
            <person name="Geier B."/>
            <person name="Liebeke M."/>
            <person name="Enke H."/>
            <person name="Niedermeyer T.H.J."/>
            <person name="Wilde S.B."/>
        </authorList>
    </citation>
    <scope>NUCLEOTIDE SEQUENCE [LARGE SCALE GENOMIC DNA]</scope>
    <source>
        <strain evidence="6">Thurmond2011</strain>
    </source>
</reference>
<evidence type="ECO:0000256" key="1">
    <source>
        <dbReference type="ARBA" id="ARBA00005695"/>
    </source>
</evidence>
<dbReference type="RefSeq" id="WP_208342095.1">
    <property type="nucleotide sequence ID" value="NZ_CAWQFN010000065.1"/>
</dbReference>
<protein>
    <submittedName>
        <fullName evidence="5">ABC transporter substrate-binding protein</fullName>
    </submittedName>
</protein>
<dbReference type="GO" id="GO:0015833">
    <property type="term" value="P:peptide transport"/>
    <property type="evidence" value="ECO:0007669"/>
    <property type="project" value="TreeGrafter"/>
</dbReference>
<sequence>MKYSKIYPVGWRFLVLCFLGLVMAITVVACNPTKFKAKSAQVTQLVIATPSGPSTFNLTQNQSAYSVFGYLFDGLITENGLTGDLEPALAESWEISPDKKRVVFTLKEGLKWSDGQPLTIDDVIFSYQDLYFNEKIPTDIRDGLRIGASRSLPTIKKLDQRRVEFTVPEPFAPFLRFVGGLSILPAHVLRESVHTNDGNGNPRFLSTWGTDTDARKIIGNGPYVMESYTPSQRVIFRRNPYYWRKDAQGNQQPYIERIVLEIIENTDNQMISFRSGQLDDLDVKSEMFPLLKREEKRGKFKIYNGGPEPTTTFVSFNLNKARNSKNQPIVNPIKSRWFNTLAFRQAVAYAIDRETMKTNIFRGLGELQNSPILLNNPYYLSPEKGLKVYDYNPQKAKKLLLEAGFKYNSRGQLLDAEGNQVRFTMLVKAEEPARVAMAAQIKQDLAKIGIQADLQALAFNSVLENLRSRNWECYVGKFTGGGVEPHSGSNIWFSTGGSHQFNQGPQPGEPRIKDWVVSDWEKEIDRLFIEGARELDETKRKVIYDKFQQIVQEQLPFIHLVNSLSFEGVRDRVQGVKFSTLAGSAFWNLYELRVNL</sequence>
<dbReference type="SUPFAM" id="SSF53850">
    <property type="entry name" value="Periplasmic binding protein-like II"/>
    <property type="match status" value="1"/>
</dbReference>
<dbReference type="Gene3D" id="3.10.105.10">
    <property type="entry name" value="Dipeptide-binding Protein, Domain 3"/>
    <property type="match status" value="1"/>
</dbReference>
<proteinExistence type="inferred from homology"/>
<dbReference type="PANTHER" id="PTHR30290:SF9">
    <property type="entry name" value="OLIGOPEPTIDE-BINDING PROTEIN APPA"/>
    <property type="match status" value="1"/>
</dbReference>
<dbReference type="AlphaFoldDB" id="A0AAP5I6B0"/>
<dbReference type="InterPro" id="IPR030678">
    <property type="entry name" value="Peptide/Ni-bd"/>
</dbReference>
<keyword evidence="3" id="KW-0732">Signal</keyword>
<evidence type="ECO:0000256" key="2">
    <source>
        <dbReference type="ARBA" id="ARBA00022448"/>
    </source>
</evidence>
<dbReference type="InterPro" id="IPR039424">
    <property type="entry name" value="SBP_5"/>
</dbReference>
<organism evidence="5 6">
    <name type="scientific">Aetokthonos hydrillicola Thurmond2011</name>
    <dbReference type="NCBI Taxonomy" id="2712845"/>
    <lineage>
        <taxon>Bacteria</taxon>
        <taxon>Bacillati</taxon>
        <taxon>Cyanobacteriota</taxon>
        <taxon>Cyanophyceae</taxon>
        <taxon>Nostocales</taxon>
        <taxon>Hapalosiphonaceae</taxon>
        <taxon>Aetokthonos</taxon>
    </lineage>
</organism>
<evidence type="ECO:0000256" key="3">
    <source>
        <dbReference type="ARBA" id="ARBA00022729"/>
    </source>
</evidence>
<keyword evidence="6" id="KW-1185">Reference proteome</keyword>
<gene>
    <name evidence="5" type="ORF">G7B40_008255</name>
</gene>
<evidence type="ECO:0000259" key="4">
    <source>
        <dbReference type="Pfam" id="PF00496"/>
    </source>
</evidence>
<evidence type="ECO:0000313" key="5">
    <source>
        <dbReference type="EMBL" id="MDR9894564.1"/>
    </source>
</evidence>
<dbReference type="PROSITE" id="PS51257">
    <property type="entry name" value="PROKAR_LIPOPROTEIN"/>
    <property type="match status" value="1"/>
</dbReference>
<name>A0AAP5I6B0_9CYAN</name>
<dbReference type="EMBL" id="JAALHA020000002">
    <property type="protein sequence ID" value="MDR9894564.1"/>
    <property type="molecule type" value="Genomic_DNA"/>
</dbReference>